<keyword evidence="1" id="KW-0472">Membrane</keyword>
<name>A0A250FXW7_9FLAO</name>
<keyword evidence="1" id="KW-1133">Transmembrane helix</keyword>
<dbReference type="Proteomes" id="UP000217348">
    <property type="component" value="Chromosome"/>
</dbReference>
<dbReference type="OrthoDB" id="1151489at2"/>
<dbReference type="KEGG" id="csto:CGC58_09835"/>
<dbReference type="EMBL" id="CP022387">
    <property type="protein sequence ID" value="ATA89992.1"/>
    <property type="molecule type" value="Genomic_DNA"/>
</dbReference>
<accession>A0A250FXW7</accession>
<protein>
    <submittedName>
        <fullName evidence="2">Uncharacterized protein</fullName>
    </submittedName>
</protein>
<proteinExistence type="predicted"/>
<sequence>MEEKKTFSLLVYRLNRALISIFIFPLLIFIAIILAVYIKIPYLKWIISSLVFIGLTLLLIYSIVSRLIVTVENNKLVFHWNKKLIFNYKEIPTIDISEITALVFDDEGRNVLHKIVTRNKTIAFVCKNSYPLFKSDTKQFVDFLKSEITDLKIKDELDLWAEKGYLIWAYRINTVLLVLIPLVTIVISIMKGGKPKQLLLLFVILPKLIIYQFVMTKKIKKNRKE</sequence>
<feature type="transmembrane region" description="Helical" evidence="1">
    <location>
        <begin position="21"/>
        <end position="40"/>
    </location>
</feature>
<feature type="transmembrane region" description="Helical" evidence="1">
    <location>
        <begin position="168"/>
        <end position="190"/>
    </location>
</feature>
<feature type="transmembrane region" description="Helical" evidence="1">
    <location>
        <begin position="46"/>
        <end position="69"/>
    </location>
</feature>
<evidence type="ECO:0000256" key="1">
    <source>
        <dbReference type="SAM" id="Phobius"/>
    </source>
</evidence>
<evidence type="ECO:0000313" key="2">
    <source>
        <dbReference type="EMBL" id="ATA89992.1"/>
    </source>
</evidence>
<feature type="transmembrane region" description="Helical" evidence="1">
    <location>
        <begin position="196"/>
        <end position="214"/>
    </location>
</feature>
<gene>
    <name evidence="2" type="ORF">CGC58_09835</name>
</gene>
<dbReference type="AlphaFoldDB" id="A0A250FXW7"/>
<keyword evidence="1" id="KW-0812">Transmembrane</keyword>
<dbReference type="RefSeq" id="WP_095896548.1">
    <property type="nucleotide sequence ID" value="NZ_CP022387.1"/>
</dbReference>
<organism evidence="2 3">
    <name type="scientific">Capnocytophaga stomatis</name>
    <dbReference type="NCBI Taxonomy" id="1848904"/>
    <lineage>
        <taxon>Bacteria</taxon>
        <taxon>Pseudomonadati</taxon>
        <taxon>Bacteroidota</taxon>
        <taxon>Flavobacteriia</taxon>
        <taxon>Flavobacteriales</taxon>
        <taxon>Flavobacteriaceae</taxon>
        <taxon>Capnocytophaga</taxon>
    </lineage>
</organism>
<reference evidence="3" key="1">
    <citation type="submission" date="2017-06" db="EMBL/GenBank/DDBJ databases">
        <title>Capnocytophaga spp. assemblies.</title>
        <authorList>
            <person name="Gulvik C.A."/>
        </authorList>
    </citation>
    <scope>NUCLEOTIDE SEQUENCE [LARGE SCALE GENOMIC DNA]</scope>
    <source>
        <strain evidence="3">H2177</strain>
    </source>
</reference>
<evidence type="ECO:0000313" key="3">
    <source>
        <dbReference type="Proteomes" id="UP000217348"/>
    </source>
</evidence>